<sequence>MTITIQGADKISRQRFLWGRITAINYNDDTADVVILDQKLIDTEENYKAVPIYYNCEPDMVERSNGALEGAATAFEKNDKVHVRYTLENIKDKIELKIVGFLEEKKPCGFYILLIYIRNTANEPDGYQYELVYDTSKNGRDYRALVYLFDKQLTKIKPAGLMKGSLTISDTGLTLNIQSGAGIYEAELPSIFTYNDTIDYAEFKKTAWSTSLVVLYQQRIVGSRYVTNWTKIQADGQDKYAEDATRLMRMPGSRHPYTSGSDGYITACMFKNQQTLLGTGVMYRELSLTPEEEFYQLWKNETAYKATPQDSSYITGKLTGSDYITGTPWQTGYSWKTHQLIDVFDKDNALVKTESNYMVRGGNVQWAFTLDLVVTNRWYLDQTPPEFFTTTETWVYNGQTAVFDVLCKRVEKLLVGELEIENAEYEELRYDSNRLDWIPGAIPGMTLVSHTGDAHGGFVDGVISISGSVTGHDKFNATLKVETFLNPATGRENVRWWPVSIGEKHEASKKGYRDIHVMAFDNRDGANNFIVIYKKGYVNYLDSNDTPNVNDGTIPTPTIKHINDPTITTYHIAYKTNNGGLIKADISGGDIRAASCQINKGYMAYTYTTWSNNVFASRTIGIINMTNGSKKRMAATR</sequence>
<accession>A0ABR5SCM4</accession>
<evidence type="ECO:0000313" key="1">
    <source>
        <dbReference type="EMBL" id="KWT77342.1"/>
    </source>
</evidence>
<name>A0ABR5SCM4_9BACT</name>
<dbReference type="RefSeq" id="WP_085053647.1">
    <property type="nucleotide sequence ID" value="NZ_LNQR01000123.1"/>
</dbReference>
<comment type="caution">
    <text evidence="1">The sequence shown here is derived from an EMBL/GenBank/DDBJ whole genome shotgun (WGS) entry which is preliminary data.</text>
</comment>
<proteinExistence type="predicted"/>
<reference evidence="1 2" key="1">
    <citation type="submission" date="2015-11" db="EMBL/GenBank/DDBJ databases">
        <authorList>
            <person name="Lin W."/>
        </authorList>
    </citation>
    <scope>NUCLEOTIDE SEQUENCE [LARGE SCALE GENOMIC DNA]</scope>
    <source>
        <strain evidence="1 2">HCH-1</strain>
    </source>
</reference>
<protein>
    <submittedName>
        <fullName evidence="1">Uncharacterized protein</fullName>
    </submittedName>
</protein>
<gene>
    <name evidence="1" type="ORF">ASN18_3037</name>
</gene>
<dbReference type="Proteomes" id="UP000060487">
    <property type="component" value="Unassembled WGS sequence"/>
</dbReference>
<dbReference type="EMBL" id="LNQR01000123">
    <property type="protein sequence ID" value="KWT77342.1"/>
    <property type="molecule type" value="Genomic_DNA"/>
</dbReference>
<organism evidence="1 2">
    <name type="scientific">Candidatus Magnetominusculus xianensis</name>
    <dbReference type="NCBI Taxonomy" id="1748249"/>
    <lineage>
        <taxon>Bacteria</taxon>
        <taxon>Pseudomonadati</taxon>
        <taxon>Nitrospirota</taxon>
        <taxon>Nitrospiria</taxon>
        <taxon>Nitrospirales</taxon>
        <taxon>Nitrospiraceae</taxon>
        <taxon>Candidatus Magnetominusculus</taxon>
    </lineage>
</organism>
<keyword evidence="2" id="KW-1185">Reference proteome</keyword>
<evidence type="ECO:0000313" key="2">
    <source>
        <dbReference type="Proteomes" id="UP000060487"/>
    </source>
</evidence>